<evidence type="ECO:0000256" key="1">
    <source>
        <dbReference type="ARBA" id="ARBA00004370"/>
    </source>
</evidence>
<dbReference type="InterPro" id="IPR025423">
    <property type="entry name" value="TMEM205-like"/>
</dbReference>
<feature type="transmembrane region" description="Helical" evidence="5">
    <location>
        <begin position="47"/>
        <end position="72"/>
    </location>
</feature>
<comment type="subcellular location">
    <subcellularLocation>
        <location evidence="1">Membrane</location>
    </subcellularLocation>
</comment>
<organism evidence="7 8">
    <name type="scientific">Campylobacter massiliensis</name>
    <dbReference type="NCBI Taxonomy" id="2762557"/>
    <lineage>
        <taxon>Bacteria</taxon>
        <taxon>Pseudomonadati</taxon>
        <taxon>Campylobacterota</taxon>
        <taxon>Epsilonproteobacteria</taxon>
        <taxon>Campylobacterales</taxon>
        <taxon>Campylobacteraceae</taxon>
        <taxon>Campylobacter</taxon>
    </lineage>
</organism>
<dbReference type="Pfam" id="PF13664">
    <property type="entry name" value="DUF4149"/>
    <property type="match status" value="1"/>
</dbReference>
<protein>
    <submittedName>
        <fullName evidence="7">DUF4149 domain-containing protein</fullName>
    </submittedName>
</protein>
<gene>
    <name evidence="7" type="ORF">H7R39_07495</name>
</gene>
<dbReference type="EMBL" id="JACLZK010000002">
    <property type="protein sequence ID" value="MBC2883097.1"/>
    <property type="molecule type" value="Genomic_DNA"/>
</dbReference>
<keyword evidence="3 5" id="KW-1133">Transmembrane helix</keyword>
<dbReference type="Proteomes" id="UP000552683">
    <property type="component" value="Unassembled WGS sequence"/>
</dbReference>
<evidence type="ECO:0000313" key="8">
    <source>
        <dbReference type="Proteomes" id="UP000552683"/>
    </source>
</evidence>
<name>A0A842J5K8_9BACT</name>
<evidence type="ECO:0000256" key="4">
    <source>
        <dbReference type="ARBA" id="ARBA00023136"/>
    </source>
</evidence>
<evidence type="ECO:0000256" key="5">
    <source>
        <dbReference type="SAM" id="Phobius"/>
    </source>
</evidence>
<keyword evidence="4 5" id="KW-0472">Membrane</keyword>
<feature type="transmembrane region" description="Helical" evidence="5">
    <location>
        <begin position="84"/>
        <end position="104"/>
    </location>
</feature>
<accession>A0A842J5K8</accession>
<proteinExistence type="predicted"/>
<keyword evidence="8" id="KW-1185">Reference proteome</keyword>
<evidence type="ECO:0000259" key="6">
    <source>
        <dbReference type="Pfam" id="PF13664"/>
    </source>
</evidence>
<keyword evidence="2 5" id="KW-0812">Transmembrane</keyword>
<feature type="domain" description="TMEM205-like" evidence="6">
    <location>
        <begin position="7"/>
        <end position="116"/>
    </location>
</feature>
<reference evidence="7 8" key="1">
    <citation type="submission" date="2020-08" db="EMBL/GenBank/DDBJ databases">
        <title>Complete genome and description of Campylobacter massiliensis Marseille-Q3452 sp. nov.</title>
        <authorList>
            <person name="Antezack A."/>
        </authorList>
    </citation>
    <scope>NUCLEOTIDE SEQUENCE [LARGE SCALE GENOMIC DNA]</scope>
    <source>
        <strain evidence="7 8">Marseille-Q3452</strain>
    </source>
</reference>
<evidence type="ECO:0000256" key="3">
    <source>
        <dbReference type="ARBA" id="ARBA00022989"/>
    </source>
</evidence>
<comment type="caution">
    <text evidence="7">The sequence shown here is derived from an EMBL/GenBank/DDBJ whole genome shotgun (WGS) entry which is preliminary data.</text>
</comment>
<dbReference type="RefSeq" id="WP_185898665.1">
    <property type="nucleotide sequence ID" value="NZ_JACLZK010000002.1"/>
</dbReference>
<evidence type="ECO:0000256" key="2">
    <source>
        <dbReference type="ARBA" id="ARBA00022692"/>
    </source>
</evidence>
<evidence type="ECO:0000313" key="7">
    <source>
        <dbReference type="EMBL" id="MBC2883097.1"/>
    </source>
</evidence>
<feature type="transmembrane region" description="Helical" evidence="5">
    <location>
        <begin position="133"/>
        <end position="150"/>
    </location>
</feature>
<dbReference type="AlphaFoldDB" id="A0A842J5K8"/>
<sequence>MKSVYFLLLGALIGTELALGALVAPTIFYPQSILGEGVLTQFQSGKLMATIFVKFNYALLAVSVIAALYELASFRSSVKFAAKFSMGMLCAINLALALSFVFYFTPYIMDAQAAGEAATQTAGFAQMHAASEWTMKLMLFAQLALFFIKFKTAEK</sequence>
<dbReference type="GO" id="GO:0016020">
    <property type="term" value="C:membrane"/>
    <property type="evidence" value="ECO:0007669"/>
    <property type="project" value="UniProtKB-SubCell"/>
</dbReference>